<dbReference type="AlphaFoldDB" id="A0A6B9ZI18"/>
<organism evidence="2 3">
    <name type="scientific">Chitinophaga agri</name>
    <dbReference type="NCBI Taxonomy" id="2703787"/>
    <lineage>
        <taxon>Bacteria</taxon>
        <taxon>Pseudomonadati</taxon>
        <taxon>Bacteroidota</taxon>
        <taxon>Chitinophagia</taxon>
        <taxon>Chitinophagales</taxon>
        <taxon>Chitinophagaceae</taxon>
        <taxon>Chitinophaga</taxon>
    </lineage>
</organism>
<feature type="transmembrane region" description="Helical" evidence="1">
    <location>
        <begin position="6"/>
        <end position="25"/>
    </location>
</feature>
<name>A0A6B9ZI18_9BACT</name>
<dbReference type="Proteomes" id="UP000476411">
    <property type="component" value="Chromosome"/>
</dbReference>
<gene>
    <name evidence="2" type="ORF">GWR21_21430</name>
</gene>
<sequence>MLYIIFKLIINVLIVGLFLYSKLLPYEERLTGQFKQTFGFFKSIFKPVLSLFSGIKPFQVGTGLSVDMTQIILLIILLVLNWFY</sequence>
<evidence type="ECO:0000313" key="2">
    <source>
        <dbReference type="EMBL" id="QHS62072.1"/>
    </source>
</evidence>
<evidence type="ECO:0000313" key="3">
    <source>
        <dbReference type="Proteomes" id="UP000476411"/>
    </source>
</evidence>
<evidence type="ECO:0008006" key="4">
    <source>
        <dbReference type="Google" id="ProtNLM"/>
    </source>
</evidence>
<reference evidence="2 3" key="1">
    <citation type="submission" date="2020-01" db="EMBL/GenBank/DDBJ databases">
        <title>Complete genome sequence of Chitinophaga sp. H33E-04 isolated from quinoa roots.</title>
        <authorList>
            <person name="Weon H.-Y."/>
            <person name="Lee S.A."/>
        </authorList>
    </citation>
    <scope>NUCLEOTIDE SEQUENCE [LARGE SCALE GENOMIC DNA]</scope>
    <source>
        <strain evidence="2 3">H33E-04</strain>
    </source>
</reference>
<keyword evidence="3" id="KW-1185">Reference proteome</keyword>
<keyword evidence="1" id="KW-0472">Membrane</keyword>
<dbReference type="RefSeq" id="WP_162333727.1">
    <property type="nucleotide sequence ID" value="NZ_CP048113.1"/>
</dbReference>
<proteinExistence type="predicted"/>
<dbReference type="EMBL" id="CP048113">
    <property type="protein sequence ID" value="QHS62072.1"/>
    <property type="molecule type" value="Genomic_DNA"/>
</dbReference>
<accession>A0A6B9ZI18</accession>
<keyword evidence="1" id="KW-0812">Transmembrane</keyword>
<dbReference type="KEGG" id="chih:GWR21_21430"/>
<evidence type="ECO:0000256" key="1">
    <source>
        <dbReference type="SAM" id="Phobius"/>
    </source>
</evidence>
<protein>
    <recommendedName>
        <fullName evidence="4">YggT family protein</fullName>
    </recommendedName>
</protein>
<feature type="transmembrane region" description="Helical" evidence="1">
    <location>
        <begin position="61"/>
        <end position="83"/>
    </location>
</feature>
<keyword evidence="1" id="KW-1133">Transmembrane helix</keyword>